<feature type="region of interest" description="Disordered" evidence="1">
    <location>
        <begin position="256"/>
        <end position="483"/>
    </location>
</feature>
<feature type="compositionally biased region" description="Polar residues" evidence="1">
    <location>
        <begin position="100"/>
        <end position="136"/>
    </location>
</feature>
<accession>A0A0S4JSQ8</accession>
<sequence length="568" mass="64425">MSYTVDESGVRRPPPPPPLKPPSRSNSSVTMNRAPASAPIQAPQNRIPSVLTRAHTTAALHQPLSQAPQQQSYQPGAPQLRSVYTDPQSQTGPAQPPQQNPWWSAQQEAPSSNAQRVQPTVAQQQSFGTYMQSAVYSRSDEGASQPASTTAPRPYVQDAPVAAAAAPAAAPLPRAAMERIQSMAALDRESLRPASGATTPRGAARFTGYASTQQQQQPISRGTGGFVSPSRADFRRATSPGMSWMNNAIPRFRYEPPPMIPSYADIDRLASTPAKERRGDDSVRQRVPAEDRWGVPVRRIPNRFNSIPSDPRESDFDTNEYDNGYATRRQGRDETPRGGHHRERSSSKYGSTAESDPYVERHQRNATRRHEEVNVVTTPRESHRPSRRSHQGYDEIPLASRNEGTPRRADDRVSRSYNNPESYDERQLLREEEERRQRRRERKLQQQREALDADDYNRGTPVRERSTHRSRNHRREDIDNTVMSDEYRAVDERAERHMRRRAARMDEEMQSPESYVVGSSKLGQLVVDVEPIRRASSPSSSRRRGDESEEQYRARRRAEREQRRMIAR</sequence>
<feature type="compositionally biased region" description="Basic and acidic residues" evidence="1">
    <location>
        <begin position="443"/>
        <end position="467"/>
    </location>
</feature>
<feature type="region of interest" description="Disordered" evidence="1">
    <location>
        <begin position="1"/>
        <end position="155"/>
    </location>
</feature>
<feature type="compositionally biased region" description="Polar residues" evidence="1">
    <location>
        <begin position="209"/>
        <end position="220"/>
    </location>
</feature>
<feature type="compositionally biased region" description="Basic and acidic residues" evidence="1">
    <location>
        <begin position="274"/>
        <end position="293"/>
    </location>
</feature>
<name>A0A0S4JSQ8_BODSA</name>
<feature type="compositionally biased region" description="Basic and acidic residues" evidence="1">
    <location>
        <begin position="404"/>
        <end position="414"/>
    </location>
</feature>
<proteinExistence type="predicted"/>
<feature type="region of interest" description="Disordered" evidence="1">
    <location>
        <begin position="207"/>
        <end position="240"/>
    </location>
</feature>
<feature type="compositionally biased region" description="Basic and acidic residues" evidence="1">
    <location>
        <begin position="358"/>
        <end position="373"/>
    </location>
</feature>
<dbReference type="Proteomes" id="UP000051952">
    <property type="component" value="Unassembled WGS sequence"/>
</dbReference>
<evidence type="ECO:0000313" key="2">
    <source>
        <dbReference type="EMBL" id="CUG93236.1"/>
    </source>
</evidence>
<organism evidence="2 3">
    <name type="scientific">Bodo saltans</name>
    <name type="common">Flagellated protozoan</name>
    <dbReference type="NCBI Taxonomy" id="75058"/>
    <lineage>
        <taxon>Eukaryota</taxon>
        <taxon>Discoba</taxon>
        <taxon>Euglenozoa</taxon>
        <taxon>Kinetoplastea</taxon>
        <taxon>Metakinetoplastina</taxon>
        <taxon>Eubodonida</taxon>
        <taxon>Bodonidae</taxon>
        <taxon>Bodo</taxon>
    </lineage>
</organism>
<protein>
    <submittedName>
        <fullName evidence="2">Uncharacterized protein</fullName>
    </submittedName>
</protein>
<dbReference type="EMBL" id="CYKH01002132">
    <property type="protein sequence ID" value="CUG93236.1"/>
    <property type="molecule type" value="Genomic_DNA"/>
</dbReference>
<reference evidence="3" key="1">
    <citation type="submission" date="2015-09" db="EMBL/GenBank/DDBJ databases">
        <authorList>
            <consortium name="Pathogen Informatics"/>
        </authorList>
    </citation>
    <scope>NUCLEOTIDE SEQUENCE [LARGE SCALE GENOMIC DNA]</scope>
    <source>
        <strain evidence="3">Lake Konstanz</strain>
    </source>
</reference>
<evidence type="ECO:0000313" key="3">
    <source>
        <dbReference type="Proteomes" id="UP000051952"/>
    </source>
</evidence>
<keyword evidence="3" id="KW-1185">Reference proteome</keyword>
<dbReference type="AlphaFoldDB" id="A0A0S4JSQ8"/>
<feature type="compositionally biased region" description="Pro residues" evidence="1">
    <location>
        <begin position="12"/>
        <end position="21"/>
    </location>
</feature>
<feature type="region of interest" description="Disordered" evidence="1">
    <location>
        <begin position="528"/>
        <end position="568"/>
    </location>
</feature>
<dbReference type="VEuPathDB" id="TriTrypDB:BSAL_41520"/>
<feature type="compositionally biased region" description="Basic and acidic residues" evidence="1">
    <location>
        <begin position="543"/>
        <end position="568"/>
    </location>
</feature>
<gene>
    <name evidence="2" type="ORF">BSAL_41520</name>
</gene>
<feature type="compositionally biased region" description="Basic and acidic residues" evidence="1">
    <location>
        <begin position="423"/>
        <end position="436"/>
    </location>
</feature>
<feature type="compositionally biased region" description="Polar residues" evidence="1">
    <location>
        <begin position="63"/>
        <end position="74"/>
    </location>
</feature>
<evidence type="ECO:0000256" key="1">
    <source>
        <dbReference type="SAM" id="MobiDB-lite"/>
    </source>
</evidence>